<dbReference type="GO" id="GO:0008168">
    <property type="term" value="F:methyltransferase activity"/>
    <property type="evidence" value="ECO:0007669"/>
    <property type="project" value="UniProtKB-KW"/>
</dbReference>
<keyword evidence="2" id="KW-0808">Transferase</keyword>
<evidence type="ECO:0000313" key="3">
    <source>
        <dbReference type="Proteomes" id="UP000179797"/>
    </source>
</evidence>
<proteinExistence type="predicted"/>
<keyword evidence="3" id="KW-1185">Reference proteome</keyword>
<protein>
    <submittedName>
        <fullName evidence="2">RNA methyltransferase</fullName>
    </submittedName>
</protein>
<dbReference type="GO" id="GO:0032259">
    <property type="term" value="P:methylation"/>
    <property type="evidence" value="ECO:0007669"/>
    <property type="project" value="UniProtKB-KW"/>
</dbReference>
<dbReference type="RefSeq" id="WP_044223547.1">
    <property type="nucleotide sequence ID" value="NZ_JRYR02000001.1"/>
</dbReference>
<accession>A0A1S1Z533</accession>
<dbReference type="OrthoDB" id="214902at2"/>
<gene>
    <name evidence="2" type="ORF">NH26_18880</name>
</gene>
<organism evidence="2 3">
    <name type="scientific">Flammeovirga pacifica</name>
    <dbReference type="NCBI Taxonomy" id="915059"/>
    <lineage>
        <taxon>Bacteria</taxon>
        <taxon>Pseudomonadati</taxon>
        <taxon>Bacteroidota</taxon>
        <taxon>Cytophagia</taxon>
        <taxon>Cytophagales</taxon>
        <taxon>Flammeovirgaceae</taxon>
        <taxon>Flammeovirga</taxon>
    </lineage>
</organism>
<sequence>MAYDEYLGERITRWFQEQKVDFFPKKMMGGLIFMVNNKMCCGIHIDKKFGDSLLMAKIGEEQYAQEIHKAETLPMDFTGRPMKGFIFIKPEGFDMDEQLEYWLEKSLDYNIQLYG</sequence>
<comment type="caution">
    <text evidence="2">The sequence shown here is derived from an EMBL/GenBank/DDBJ whole genome shotgun (WGS) entry which is preliminary data.</text>
</comment>
<dbReference type="InterPro" id="IPR007076">
    <property type="entry name" value="TfoX_N"/>
</dbReference>
<dbReference type="SUPFAM" id="SSF159894">
    <property type="entry name" value="YgaC/TfoX-N like"/>
    <property type="match status" value="1"/>
</dbReference>
<dbReference type="Proteomes" id="UP000179797">
    <property type="component" value="Unassembled WGS sequence"/>
</dbReference>
<dbReference type="STRING" id="915059.NH26_18880"/>
<name>A0A1S1Z533_FLAPC</name>
<dbReference type="AlphaFoldDB" id="A0A1S1Z533"/>
<feature type="domain" description="TfoX N-terminal" evidence="1">
    <location>
        <begin position="25"/>
        <end position="108"/>
    </location>
</feature>
<evidence type="ECO:0000313" key="2">
    <source>
        <dbReference type="EMBL" id="OHX68263.1"/>
    </source>
</evidence>
<keyword evidence="2" id="KW-0489">Methyltransferase</keyword>
<evidence type="ECO:0000259" key="1">
    <source>
        <dbReference type="Pfam" id="PF04993"/>
    </source>
</evidence>
<dbReference type="Pfam" id="PF04993">
    <property type="entry name" value="TfoX_N"/>
    <property type="match status" value="1"/>
</dbReference>
<dbReference type="EMBL" id="JRYR02000001">
    <property type="protein sequence ID" value="OHX68263.1"/>
    <property type="molecule type" value="Genomic_DNA"/>
</dbReference>
<reference evidence="2 3" key="1">
    <citation type="journal article" date="2012" name="Int. J. Syst. Evol. Microbiol.">
        <title>Flammeovirga pacifica sp. nov., isolated from deep-sea sediment.</title>
        <authorList>
            <person name="Xu H."/>
            <person name="Fu Y."/>
            <person name="Yang N."/>
            <person name="Ding Z."/>
            <person name="Lai Q."/>
            <person name="Zeng R."/>
        </authorList>
    </citation>
    <scope>NUCLEOTIDE SEQUENCE [LARGE SCALE GENOMIC DNA]</scope>
    <source>
        <strain evidence="3">DSM 24597 / LMG 26175 / WPAGA1</strain>
    </source>
</reference>